<comment type="caution">
    <text evidence="3">The sequence shown here is derived from an EMBL/GenBank/DDBJ whole genome shotgun (WGS) entry which is preliminary data.</text>
</comment>
<feature type="region of interest" description="Disordered" evidence="2">
    <location>
        <begin position="1"/>
        <end position="186"/>
    </location>
</feature>
<evidence type="ECO:0000256" key="1">
    <source>
        <dbReference type="ARBA" id="ARBA00061469"/>
    </source>
</evidence>
<proteinExistence type="inferred from homology"/>
<dbReference type="Proteomes" id="UP001187682">
    <property type="component" value="Unassembled WGS sequence"/>
</dbReference>
<dbReference type="PANTHER" id="PTHR14534:SF3">
    <property type="entry name" value="GID COMPLEX SUBUNIT 4 HOMOLOG"/>
    <property type="match status" value="1"/>
</dbReference>
<dbReference type="GO" id="GO:0045721">
    <property type="term" value="P:negative regulation of gluconeogenesis"/>
    <property type="evidence" value="ECO:0007669"/>
    <property type="project" value="TreeGrafter"/>
</dbReference>
<feature type="compositionally biased region" description="Polar residues" evidence="2">
    <location>
        <begin position="90"/>
        <end position="107"/>
    </location>
</feature>
<feature type="compositionally biased region" description="Polar residues" evidence="2">
    <location>
        <begin position="1"/>
        <end position="15"/>
    </location>
</feature>
<dbReference type="GO" id="GO:0034657">
    <property type="term" value="C:GID complex"/>
    <property type="evidence" value="ECO:0007669"/>
    <property type="project" value="TreeGrafter"/>
</dbReference>
<keyword evidence="4" id="KW-1185">Reference proteome</keyword>
<feature type="compositionally biased region" description="Low complexity" evidence="2">
    <location>
        <begin position="115"/>
        <end position="133"/>
    </location>
</feature>
<dbReference type="GO" id="GO:0043161">
    <property type="term" value="P:proteasome-mediated ubiquitin-dependent protein catabolic process"/>
    <property type="evidence" value="ECO:0007669"/>
    <property type="project" value="TreeGrafter"/>
</dbReference>
<dbReference type="InterPro" id="IPR018618">
    <property type="entry name" value="GID4/10-like"/>
</dbReference>
<dbReference type="GO" id="GO:0005773">
    <property type="term" value="C:vacuole"/>
    <property type="evidence" value="ECO:0007669"/>
    <property type="project" value="GOC"/>
</dbReference>
<gene>
    <name evidence="3" type="ORF">DNG_06809</name>
</gene>
<reference evidence="3" key="1">
    <citation type="submission" date="2018-03" db="EMBL/GenBank/DDBJ databases">
        <authorList>
            <person name="Guldener U."/>
        </authorList>
    </citation>
    <scope>NUCLEOTIDE SEQUENCE</scope>
</reference>
<evidence type="ECO:0000313" key="3">
    <source>
        <dbReference type="EMBL" id="SPO04126.1"/>
    </source>
</evidence>
<name>A0AAE8SWT3_9PEZI</name>
<feature type="compositionally biased region" description="Basic and acidic residues" evidence="2">
    <location>
        <begin position="157"/>
        <end position="167"/>
    </location>
</feature>
<evidence type="ECO:0000313" key="4">
    <source>
        <dbReference type="Proteomes" id="UP001187682"/>
    </source>
</evidence>
<dbReference type="GO" id="GO:0007039">
    <property type="term" value="P:protein catabolic process in the vacuole"/>
    <property type="evidence" value="ECO:0007669"/>
    <property type="project" value="TreeGrafter"/>
</dbReference>
<dbReference type="AlphaFoldDB" id="A0AAE8SWT3"/>
<dbReference type="PANTHER" id="PTHR14534">
    <property type="entry name" value="VACUOLAR IMPORT AND DEGRADATION PROTEIN 24"/>
    <property type="match status" value="1"/>
</dbReference>
<comment type="similarity">
    <text evidence="1">Belongs to the GID4/VID24 family.</text>
</comment>
<sequence length="406" mass="44829">MPNTFRNTSSPSHNPSCPEPDDNSSSGRPPNRRLSSFFDRGTTPPAPTGEDPHLSLFGRSSSFLSQTTTTTTPAAAAAPTDEDVVARTRSAFNPASATTPDFTSTIMTVVDHEPTSPSTARSRSRSATLSPATVSAQSTPARDAPPPGGTSTSMDTDSVKGSDRGDAGEAEAESPCGPRMEGKSLDFREYTAQRKGMYSATSMGADYSNLRAITTSPSSFLRAGTRFQGTQKSDRQVYHVSVEIKHVDLRESFLCGYLRIQDLTEDHPTLTTYFEGEILGAKHHFITPHESWGAKPADDISHWSKFAAFRPYHRAAARRNASSPVFIPEHAQQEHIFMRWKEQFLVPDHRVTTIRGASFEGFYYICFNQIKGEVSGIYFHKKSERFQQLELKHVEDRGCFAAVEFR</sequence>
<dbReference type="Pfam" id="PF09783">
    <property type="entry name" value="Vac_ImportDeg"/>
    <property type="match status" value="1"/>
</dbReference>
<organism evidence="3 4">
    <name type="scientific">Cephalotrichum gorgonifer</name>
    <dbReference type="NCBI Taxonomy" id="2041049"/>
    <lineage>
        <taxon>Eukaryota</taxon>
        <taxon>Fungi</taxon>
        <taxon>Dikarya</taxon>
        <taxon>Ascomycota</taxon>
        <taxon>Pezizomycotina</taxon>
        <taxon>Sordariomycetes</taxon>
        <taxon>Hypocreomycetidae</taxon>
        <taxon>Microascales</taxon>
        <taxon>Microascaceae</taxon>
        <taxon>Cephalotrichum</taxon>
    </lineage>
</organism>
<dbReference type="GO" id="GO:0006623">
    <property type="term" value="P:protein targeting to vacuole"/>
    <property type="evidence" value="ECO:0007669"/>
    <property type="project" value="TreeGrafter"/>
</dbReference>
<dbReference type="EMBL" id="ONZQ02000009">
    <property type="protein sequence ID" value="SPO04126.1"/>
    <property type="molecule type" value="Genomic_DNA"/>
</dbReference>
<protein>
    <submittedName>
        <fullName evidence="3">Related to VID24 - required for vacuolar import and degradation of Fbp1p</fullName>
    </submittedName>
</protein>
<feature type="compositionally biased region" description="Low complexity" evidence="2">
    <location>
        <begin position="54"/>
        <end position="79"/>
    </location>
</feature>
<evidence type="ECO:0000256" key="2">
    <source>
        <dbReference type="SAM" id="MobiDB-lite"/>
    </source>
</evidence>
<accession>A0AAE8SWT3</accession>